<dbReference type="EMBL" id="BLLF01002445">
    <property type="protein sequence ID" value="GFH24108.1"/>
    <property type="molecule type" value="Genomic_DNA"/>
</dbReference>
<evidence type="ECO:0000313" key="1">
    <source>
        <dbReference type="EMBL" id="GFH24108.1"/>
    </source>
</evidence>
<reference evidence="1 2" key="1">
    <citation type="submission" date="2020-02" db="EMBL/GenBank/DDBJ databases">
        <title>Draft genome sequence of Haematococcus lacustris strain NIES-144.</title>
        <authorList>
            <person name="Morimoto D."/>
            <person name="Nakagawa S."/>
            <person name="Yoshida T."/>
            <person name="Sawayama S."/>
        </authorList>
    </citation>
    <scope>NUCLEOTIDE SEQUENCE [LARGE SCALE GENOMIC DNA]</scope>
    <source>
        <strain evidence="1 2">NIES-144</strain>
    </source>
</reference>
<name>A0A699ZZX2_HAELA</name>
<dbReference type="Proteomes" id="UP000485058">
    <property type="component" value="Unassembled WGS sequence"/>
</dbReference>
<comment type="caution">
    <text evidence="1">The sequence shown here is derived from an EMBL/GenBank/DDBJ whole genome shotgun (WGS) entry which is preliminary data.</text>
</comment>
<keyword evidence="2" id="KW-1185">Reference proteome</keyword>
<evidence type="ECO:0000313" key="2">
    <source>
        <dbReference type="Proteomes" id="UP000485058"/>
    </source>
</evidence>
<feature type="non-terminal residue" evidence="1">
    <location>
        <position position="110"/>
    </location>
</feature>
<protein>
    <submittedName>
        <fullName evidence="1">Uncharacterized protein</fullName>
    </submittedName>
</protein>
<accession>A0A699ZZX2</accession>
<gene>
    <name evidence="1" type="ORF">HaLaN_21836</name>
</gene>
<feature type="non-terminal residue" evidence="1">
    <location>
        <position position="1"/>
    </location>
</feature>
<proteinExistence type="predicted"/>
<sequence>MKPTPGSLWTTDITDEPKTLLSIRVQAKVDDLFRALWVAPELQIYLPGQRYLVESQASTSAPYGDKFDLYFRATMLAESRTSSFLHVSFCCQWSPSMNRMMKGMISKAVE</sequence>
<organism evidence="1 2">
    <name type="scientific">Haematococcus lacustris</name>
    <name type="common">Green alga</name>
    <name type="synonym">Haematococcus pluvialis</name>
    <dbReference type="NCBI Taxonomy" id="44745"/>
    <lineage>
        <taxon>Eukaryota</taxon>
        <taxon>Viridiplantae</taxon>
        <taxon>Chlorophyta</taxon>
        <taxon>core chlorophytes</taxon>
        <taxon>Chlorophyceae</taxon>
        <taxon>CS clade</taxon>
        <taxon>Chlamydomonadales</taxon>
        <taxon>Haematococcaceae</taxon>
        <taxon>Haematococcus</taxon>
    </lineage>
</organism>
<dbReference type="AlphaFoldDB" id="A0A699ZZX2"/>